<reference evidence="2" key="2">
    <citation type="submission" date="2013-03" db="EMBL/GenBank/DDBJ databases">
        <title>The Cellulophaga phages: a novel, diverse, and globally ubiquitous model system.</title>
        <authorList>
            <person name="Holmfeldt K."/>
            <person name="Solonenko N."/>
            <person name="Shah M."/>
            <person name="Corrier K."/>
            <person name="Riemann L."/>
            <person name="VerBerkmoes N.C."/>
            <person name="Sullivan M.B."/>
        </authorList>
    </citation>
    <scope>NUCLEOTIDE SEQUENCE [LARGE SCALE GENOMIC DNA]</scope>
</reference>
<dbReference type="EMBL" id="KC821620">
    <property type="protein sequence ID" value="AGO48530.1"/>
    <property type="molecule type" value="Genomic_DNA"/>
</dbReference>
<dbReference type="GeneID" id="16797224"/>
<sequence>MRIFKFIHEDGEMDIVAAETELTATILLCEEQNIDISELRDSNVKEIKKCKWDEIYLADEEGSKFPTINNMDGKTLKDLIAEIDYGQYIAGTGN</sequence>
<evidence type="ECO:0000313" key="2">
    <source>
        <dbReference type="Proteomes" id="UP000014728"/>
    </source>
</evidence>
<keyword evidence="2" id="KW-1185">Reference proteome</keyword>
<name>S0A173_9CAUD</name>
<evidence type="ECO:0000313" key="1">
    <source>
        <dbReference type="EMBL" id="AGO48530.1"/>
    </source>
</evidence>
<dbReference type="Proteomes" id="UP000014728">
    <property type="component" value="Segment"/>
</dbReference>
<protein>
    <submittedName>
        <fullName evidence="1">Uncharacterized protein</fullName>
    </submittedName>
</protein>
<proteinExistence type="predicted"/>
<dbReference type="KEGG" id="vg:16797224"/>
<reference evidence="1 2" key="1">
    <citation type="journal article" date="2013" name="Proc. Natl. Acad. Sci. U.S.A.">
        <title>Twelve previously unknown phage genera are ubiquitous in global oceans.</title>
        <authorList>
            <person name="Holmfeldt K."/>
            <person name="Solonenko N."/>
            <person name="Shah M."/>
            <person name="Corrier K."/>
            <person name="Riemann L."/>
            <person name="Verberkmoes N.C."/>
            <person name="Sullivan M.B."/>
        </authorList>
    </citation>
    <scope>NUCLEOTIDE SEQUENCE [LARGE SCALE GENOMIC DNA]</scope>
    <source>
        <strain evidence="1">Phi18:3</strain>
    </source>
</reference>
<accession>S0A173</accession>
<gene>
    <name evidence="1" type="ORF">Phi18:3_gp018</name>
</gene>
<dbReference type="OrthoDB" id="20455at10239"/>
<dbReference type="RefSeq" id="YP_008241211.1">
    <property type="nucleotide sequence ID" value="NC_021794.1"/>
</dbReference>
<organism evidence="1 2">
    <name type="scientific">Cellulophaga phage phi18:3</name>
    <dbReference type="NCBI Taxonomy" id="1327983"/>
    <lineage>
        <taxon>Viruses</taxon>
        <taxon>Duplodnaviria</taxon>
        <taxon>Heunggongvirae</taxon>
        <taxon>Uroviricota</taxon>
        <taxon>Caudoviricetes</taxon>
        <taxon>Pachyviridae</taxon>
        <taxon>Baltivirus</taxon>
        <taxon>Baltivirus phi18tres</taxon>
    </lineage>
</organism>